<sequence>MSTPALEILEAPAASIQDAGRKGWRSFGVPSSGAMDQESLRQANRLVGNRDESPVLEIAFGRAIFRALASVTIALTGADASASHPLWRTLRLTPGESVHLRGAKSGLWCYVALEGEMDAPHFLGSASVYQRAGIGRMLRPGDIIRRSRDFRTNTIAGRFLSPEAIPDWRHPANIEIWPGPEWEAFPESSRTRLLEGDWEVSAQSDRTGYRLQGASLPGGPPGILSGPVLTGTIQVPPSGQPIILMRDGPTVGGYARLASVSPPDLDRLAQCAPGTRFQFQLGSP</sequence>
<evidence type="ECO:0000313" key="5">
    <source>
        <dbReference type="EMBL" id="GAT32034.1"/>
    </source>
</evidence>
<dbReference type="SUPFAM" id="SSF50891">
    <property type="entry name" value="Cyclophilin-like"/>
    <property type="match status" value="1"/>
</dbReference>
<dbReference type="InterPro" id="IPR052708">
    <property type="entry name" value="PxpC"/>
</dbReference>
<dbReference type="GO" id="GO:0016787">
    <property type="term" value="F:hydrolase activity"/>
    <property type="evidence" value="ECO:0007669"/>
    <property type="project" value="UniProtKB-KW"/>
</dbReference>
<dbReference type="GO" id="GO:0005524">
    <property type="term" value="F:ATP binding"/>
    <property type="evidence" value="ECO:0007669"/>
    <property type="project" value="UniProtKB-KW"/>
</dbReference>
<reference evidence="6" key="1">
    <citation type="journal article" date="2017" name="Genome Announc.">
        <title>Draft Genome Sequence of Terrimicrobium sacchariphilum NM-5T, a Facultative Anaerobic Soil Bacterium of the Class Spartobacteria.</title>
        <authorList>
            <person name="Qiu Y.L."/>
            <person name="Tourlousse D.M."/>
            <person name="Matsuura N."/>
            <person name="Ohashi A."/>
            <person name="Sekiguchi Y."/>
        </authorList>
    </citation>
    <scope>NUCLEOTIDE SEQUENCE [LARGE SCALE GENOMIC DNA]</scope>
    <source>
        <strain evidence="6">NM-5</strain>
    </source>
</reference>
<dbReference type="OrthoDB" id="9782422at2"/>
<dbReference type="AlphaFoldDB" id="A0A146G4T4"/>
<feature type="domain" description="Carboxyltransferase" evidence="4">
    <location>
        <begin position="26"/>
        <end position="283"/>
    </location>
</feature>
<dbReference type="InterPro" id="IPR029000">
    <property type="entry name" value="Cyclophilin-like_dom_sf"/>
</dbReference>
<dbReference type="PANTHER" id="PTHR43309:SF3">
    <property type="entry name" value="5-OXOPROLINASE SUBUNIT C"/>
    <property type="match status" value="1"/>
</dbReference>
<evidence type="ECO:0000256" key="1">
    <source>
        <dbReference type="ARBA" id="ARBA00022741"/>
    </source>
</evidence>
<evidence type="ECO:0000259" key="4">
    <source>
        <dbReference type="SMART" id="SM00797"/>
    </source>
</evidence>
<dbReference type="PANTHER" id="PTHR43309">
    <property type="entry name" value="5-OXOPROLINASE SUBUNIT C"/>
    <property type="match status" value="1"/>
</dbReference>
<dbReference type="Gene3D" id="2.40.100.10">
    <property type="entry name" value="Cyclophilin-like"/>
    <property type="match status" value="1"/>
</dbReference>
<proteinExistence type="predicted"/>
<keyword evidence="3" id="KW-0067">ATP-binding</keyword>
<dbReference type="STRING" id="690879.TSACC_2431"/>
<evidence type="ECO:0000256" key="3">
    <source>
        <dbReference type="ARBA" id="ARBA00022840"/>
    </source>
</evidence>
<dbReference type="EMBL" id="BDCO01000002">
    <property type="protein sequence ID" value="GAT32034.1"/>
    <property type="molecule type" value="Genomic_DNA"/>
</dbReference>
<evidence type="ECO:0000256" key="2">
    <source>
        <dbReference type="ARBA" id="ARBA00022801"/>
    </source>
</evidence>
<dbReference type="FunCoup" id="A0A146G4T4">
    <property type="interactions" value="99"/>
</dbReference>
<name>A0A146G4T4_TERSA</name>
<dbReference type="InParanoid" id="A0A146G4T4"/>
<dbReference type="SMART" id="SM00797">
    <property type="entry name" value="AHS2"/>
    <property type="match status" value="1"/>
</dbReference>
<keyword evidence="2" id="KW-0378">Hydrolase</keyword>
<protein>
    <submittedName>
        <fullName evidence="5">Biotin-dependent carboxylase unchAraCterized domain-containing protein</fullName>
    </submittedName>
</protein>
<comment type="caution">
    <text evidence="5">The sequence shown here is derived from an EMBL/GenBank/DDBJ whole genome shotgun (WGS) entry which is preliminary data.</text>
</comment>
<dbReference type="Pfam" id="PF02626">
    <property type="entry name" value="CT_A_B"/>
    <property type="match status" value="1"/>
</dbReference>
<gene>
    <name evidence="5" type="ORF">TSACC_2431</name>
</gene>
<dbReference type="RefSeq" id="WP_075077894.1">
    <property type="nucleotide sequence ID" value="NZ_BDCO01000002.1"/>
</dbReference>
<organism evidence="5 6">
    <name type="scientific">Terrimicrobium sacchariphilum</name>
    <dbReference type="NCBI Taxonomy" id="690879"/>
    <lineage>
        <taxon>Bacteria</taxon>
        <taxon>Pseudomonadati</taxon>
        <taxon>Verrucomicrobiota</taxon>
        <taxon>Terrimicrobiia</taxon>
        <taxon>Terrimicrobiales</taxon>
        <taxon>Terrimicrobiaceae</taxon>
        <taxon>Terrimicrobium</taxon>
    </lineage>
</organism>
<dbReference type="Proteomes" id="UP000076023">
    <property type="component" value="Unassembled WGS sequence"/>
</dbReference>
<evidence type="ECO:0000313" key="6">
    <source>
        <dbReference type="Proteomes" id="UP000076023"/>
    </source>
</evidence>
<accession>A0A146G4T4</accession>
<keyword evidence="1" id="KW-0547">Nucleotide-binding</keyword>
<dbReference type="InterPro" id="IPR003778">
    <property type="entry name" value="CT_A_B"/>
</dbReference>
<keyword evidence="6" id="KW-1185">Reference proteome</keyword>